<accession>A0AAE1E078</accession>
<feature type="transmembrane region" description="Helical" evidence="4">
    <location>
        <begin position="397"/>
        <end position="423"/>
    </location>
</feature>
<dbReference type="Proteomes" id="UP001283361">
    <property type="component" value="Unassembled WGS sequence"/>
</dbReference>
<keyword evidence="6" id="KW-1185">Reference proteome</keyword>
<name>A0AAE1E078_9GAST</name>
<evidence type="ECO:0000313" key="5">
    <source>
        <dbReference type="EMBL" id="KAK3789511.1"/>
    </source>
</evidence>
<gene>
    <name evidence="5" type="ORF">RRG08_004583</name>
</gene>
<protein>
    <submittedName>
        <fullName evidence="5">Uncharacterized protein</fullName>
    </submittedName>
</protein>
<reference evidence="5" key="1">
    <citation type="journal article" date="2023" name="G3 (Bethesda)">
        <title>A reference genome for the long-term kleptoplast-retaining sea slug Elysia crispata morphotype clarki.</title>
        <authorList>
            <person name="Eastman K.E."/>
            <person name="Pendleton A.L."/>
            <person name="Shaikh M.A."/>
            <person name="Suttiyut T."/>
            <person name="Ogas R."/>
            <person name="Tomko P."/>
            <person name="Gavelis G."/>
            <person name="Widhalm J.R."/>
            <person name="Wisecaver J.H."/>
        </authorList>
    </citation>
    <scope>NUCLEOTIDE SEQUENCE</scope>
    <source>
        <strain evidence="5">ECLA1</strain>
    </source>
</reference>
<evidence type="ECO:0000256" key="4">
    <source>
        <dbReference type="SAM" id="Phobius"/>
    </source>
</evidence>
<dbReference type="AlphaFoldDB" id="A0AAE1E078"/>
<keyword evidence="4" id="KW-1133">Transmembrane helix</keyword>
<evidence type="ECO:0000256" key="1">
    <source>
        <dbReference type="ARBA" id="ARBA00007457"/>
    </source>
</evidence>
<keyword evidence="4" id="KW-0472">Membrane</keyword>
<comment type="similarity">
    <text evidence="1">Belongs to the RGS7BP/RGS9BP family.</text>
</comment>
<evidence type="ECO:0000256" key="2">
    <source>
        <dbReference type="ARBA" id="ARBA00022700"/>
    </source>
</evidence>
<keyword evidence="2" id="KW-0734">Signal transduction inhibitor</keyword>
<dbReference type="InterPro" id="IPR026512">
    <property type="entry name" value="RGS7BP/RGS9BP"/>
</dbReference>
<proteinExistence type="inferred from homology"/>
<organism evidence="5 6">
    <name type="scientific">Elysia crispata</name>
    <name type="common">lettuce slug</name>
    <dbReference type="NCBI Taxonomy" id="231223"/>
    <lineage>
        <taxon>Eukaryota</taxon>
        <taxon>Metazoa</taxon>
        <taxon>Spiralia</taxon>
        <taxon>Lophotrochozoa</taxon>
        <taxon>Mollusca</taxon>
        <taxon>Gastropoda</taxon>
        <taxon>Heterobranchia</taxon>
        <taxon>Euthyneura</taxon>
        <taxon>Panpulmonata</taxon>
        <taxon>Sacoglossa</taxon>
        <taxon>Placobranchoidea</taxon>
        <taxon>Plakobranchidae</taxon>
        <taxon>Elysia</taxon>
    </lineage>
</organism>
<keyword evidence="4" id="KW-0812">Transmembrane</keyword>
<dbReference type="PANTHER" id="PTHR21029">
    <property type="entry name" value="R-SEVEN BINDING PROTEIN (R7BP) HOMOLOG"/>
    <property type="match status" value="1"/>
</dbReference>
<comment type="caution">
    <text evidence="5">The sequence shown here is derived from an EMBL/GenBank/DDBJ whole genome shotgun (WGS) entry which is preliminary data.</text>
</comment>
<evidence type="ECO:0000313" key="6">
    <source>
        <dbReference type="Proteomes" id="UP001283361"/>
    </source>
</evidence>
<dbReference type="GO" id="GO:0009968">
    <property type="term" value="P:negative regulation of signal transduction"/>
    <property type="evidence" value="ECO:0007669"/>
    <property type="project" value="UniProtKB-KW"/>
</dbReference>
<feature type="region of interest" description="Disordered" evidence="3">
    <location>
        <begin position="366"/>
        <end position="390"/>
    </location>
</feature>
<evidence type="ECO:0000256" key="3">
    <source>
        <dbReference type="SAM" id="MobiDB-lite"/>
    </source>
</evidence>
<dbReference type="EMBL" id="JAWDGP010001658">
    <property type="protein sequence ID" value="KAK3789511.1"/>
    <property type="molecule type" value="Genomic_DNA"/>
</dbReference>
<sequence length="429" mass="47002">MLRNRHTDENFAIKEESPHCSTLCDSQSVHPNPAPVISALSFVASHPMMWIHLSRARGHRLEIEVKLLADAKPSSRSHISIFPHIPDAVSSRLRAELPPIALVKALDKIACVGGGDHHDNGCTTASTSNCHVSSSPCDGPAGVGGGGGDGTVATEGIDSNSTGDLLDFQAEVERGPPTKQECSKMVYSLSKEVAVYCWLSMGLGAATDSYSLRDELKASSQKLFDLVLLCKRRLVPLLLSKRVKEEEREDLERLYRIFAGCLETLQAEFIRAITLQSIFPLWDTNAHLIQTGASESVCLKKCFPLEPLDASALNRQISDNEEFQNLERKVLTLQELSYTTSQMMDVNPWDYKPDTDHTKIDVETSEMEPEDPPAAPANNVHVNTGARDSGGRRQRKCVIWTVALSLGISIVIAGVLGLIFAFANENEEK</sequence>